<dbReference type="STRING" id="1123401.GCA_000621325_00097"/>
<evidence type="ECO:0000256" key="4">
    <source>
        <dbReference type="ARBA" id="ARBA00023163"/>
    </source>
</evidence>
<evidence type="ECO:0000256" key="3">
    <source>
        <dbReference type="ARBA" id="ARBA00023125"/>
    </source>
</evidence>
<evidence type="ECO:0000313" key="6">
    <source>
        <dbReference type="EMBL" id="OQX01165.1"/>
    </source>
</evidence>
<dbReference type="GO" id="GO:0003677">
    <property type="term" value="F:DNA binding"/>
    <property type="evidence" value="ECO:0007669"/>
    <property type="project" value="UniProtKB-KW"/>
</dbReference>
<proteinExistence type="predicted"/>
<dbReference type="InterPro" id="IPR011991">
    <property type="entry name" value="ArsR-like_HTH"/>
</dbReference>
<name>A0A1Y1QAB4_9GAMM</name>
<evidence type="ECO:0000259" key="5">
    <source>
        <dbReference type="PROSITE" id="PS50987"/>
    </source>
</evidence>
<dbReference type="EMBL" id="MTEJ01000602">
    <property type="protein sequence ID" value="OQX01165.1"/>
    <property type="molecule type" value="Genomic_DNA"/>
</dbReference>
<keyword evidence="1" id="KW-0059">Arsenical resistance</keyword>
<evidence type="ECO:0000256" key="1">
    <source>
        <dbReference type="ARBA" id="ARBA00022849"/>
    </source>
</evidence>
<feature type="domain" description="HTH arsR-type" evidence="5">
    <location>
        <begin position="15"/>
        <end position="104"/>
    </location>
</feature>
<dbReference type="PANTHER" id="PTHR33154">
    <property type="entry name" value="TRANSCRIPTIONAL REGULATOR, ARSR FAMILY"/>
    <property type="match status" value="1"/>
</dbReference>
<dbReference type="PRINTS" id="PR00778">
    <property type="entry name" value="HTHARSR"/>
</dbReference>
<dbReference type="SMART" id="SM00418">
    <property type="entry name" value="HTH_ARSR"/>
    <property type="match status" value="1"/>
</dbReference>
<dbReference type="InterPro" id="IPR036388">
    <property type="entry name" value="WH-like_DNA-bd_sf"/>
</dbReference>
<sequence length="104" mass="11640">MHDQHHSITVNGVPIHEADIELASRSLKAASHPLRLKIMCLLQNTEMTVQEIVDSVGTTQSNISQHLGLMRDKGLLSSHRVANRVYYRLAESRLALLQVCSSLR</sequence>
<dbReference type="InterPro" id="IPR051081">
    <property type="entry name" value="HTH_MetalResp_TranReg"/>
</dbReference>
<reference evidence="6 7" key="1">
    <citation type="submission" date="2017-01" db="EMBL/GenBank/DDBJ databases">
        <title>Novel large sulfur bacteria in the metagenomes of groundwater-fed chemosynthetic microbial mats in the Lake Huron basin.</title>
        <authorList>
            <person name="Sharrar A.M."/>
            <person name="Flood B.E."/>
            <person name="Bailey J.V."/>
            <person name="Jones D.S."/>
            <person name="Biddanda B."/>
            <person name="Ruberg S.A."/>
            <person name="Marcus D.N."/>
            <person name="Dick G.J."/>
        </authorList>
    </citation>
    <scope>NUCLEOTIDE SEQUENCE [LARGE SCALE GENOMIC DNA]</scope>
    <source>
        <strain evidence="6">A8</strain>
    </source>
</reference>
<dbReference type="GO" id="GO:0046685">
    <property type="term" value="P:response to arsenic-containing substance"/>
    <property type="evidence" value="ECO:0007669"/>
    <property type="project" value="UniProtKB-KW"/>
</dbReference>
<dbReference type="PROSITE" id="PS50987">
    <property type="entry name" value="HTH_ARSR_2"/>
    <property type="match status" value="1"/>
</dbReference>
<dbReference type="CDD" id="cd00090">
    <property type="entry name" value="HTH_ARSR"/>
    <property type="match status" value="1"/>
</dbReference>
<dbReference type="Gene3D" id="1.10.10.10">
    <property type="entry name" value="Winged helix-like DNA-binding domain superfamily/Winged helix DNA-binding domain"/>
    <property type="match status" value="1"/>
</dbReference>
<dbReference type="PANTHER" id="PTHR33154:SF18">
    <property type="entry name" value="ARSENICAL RESISTANCE OPERON REPRESSOR"/>
    <property type="match status" value="1"/>
</dbReference>
<keyword evidence="4" id="KW-0804">Transcription</keyword>
<dbReference type="InterPro" id="IPR036390">
    <property type="entry name" value="WH_DNA-bd_sf"/>
</dbReference>
<dbReference type="AlphaFoldDB" id="A0A1Y1QAB4"/>
<keyword evidence="3" id="KW-0238">DNA-binding</keyword>
<dbReference type="SUPFAM" id="SSF46785">
    <property type="entry name" value="Winged helix' DNA-binding domain"/>
    <property type="match status" value="1"/>
</dbReference>
<evidence type="ECO:0000256" key="2">
    <source>
        <dbReference type="ARBA" id="ARBA00023015"/>
    </source>
</evidence>
<accession>A0A1Y1QAB4</accession>
<protein>
    <submittedName>
        <fullName evidence="6">Transcriptional regulator</fullName>
    </submittedName>
</protein>
<comment type="caution">
    <text evidence="6">The sequence shown here is derived from an EMBL/GenBank/DDBJ whole genome shotgun (WGS) entry which is preliminary data.</text>
</comment>
<dbReference type="Pfam" id="PF01022">
    <property type="entry name" value="HTH_5"/>
    <property type="match status" value="1"/>
</dbReference>
<gene>
    <name evidence="6" type="ORF">BWK73_47035</name>
</gene>
<keyword evidence="2" id="KW-0805">Transcription regulation</keyword>
<dbReference type="InterPro" id="IPR001845">
    <property type="entry name" value="HTH_ArsR_DNA-bd_dom"/>
</dbReference>
<evidence type="ECO:0000313" key="7">
    <source>
        <dbReference type="Proteomes" id="UP000192491"/>
    </source>
</evidence>
<dbReference type="Proteomes" id="UP000192491">
    <property type="component" value="Unassembled WGS sequence"/>
</dbReference>
<dbReference type="GO" id="GO:0003700">
    <property type="term" value="F:DNA-binding transcription factor activity"/>
    <property type="evidence" value="ECO:0007669"/>
    <property type="project" value="InterPro"/>
</dbReference>
<organism evidence="6 7">
    <name type="scientific">Thiothrix lacustris</name>
    <dbReference type="NCBI Taxonomy" id="525917"/>
    <lineage>
        <taxon>Bacteria</taxon>
        <taxon>Pseudomonadati</taxon>
        <taxon>Pseudomonadota</taxon>
        <taxon>Gammaproteobacteria</taxon>
        <taxon>Thiotrichales</taxon>
        <taxon>Thiotrichaceae</taxon>
        <taxon>Thiothrix</taxon>
    </lineage>
</organism>
<dbReference type="NCBIfam" id="NF033788">
    <property type="entry name" value="HTH_metalloreg"/>
    <property type="match status" value="1"/>
</dbReference>